<evidence type="ECO:0000256" key="2">
    <source>
        <dbReference type="ARBA" id="ARBA00022692"/>
    </source>
</evidence>
<comment type="subcellular location">
    <subcellularLocation>
        <location evidence="1">Membrane</location>
        <topology evidence="1">Single-pass membrane protein</topology>
    </subcellularLocation>
</comment>
<gene>
    <name evidence="7" type="ORF">ES724_07285</name>
</gene>
<dbReference type="InterPro" id="IPR007452">
    <property type="entry name" value="TamB_C"/>
</dbReference>
<reference evidence="7 8" key="1">
    <citation type="submission" date="2019-08" db="EMBL/GenBank/DDBJ databases">
        <title>Genome sequence of Gillisia hiemivivida IC154 (type strain).</title>
        <authorList>
            <person name="Bowman J.P."/>
        </authorList>
    </citation>
    <scope>NUCLEOTIDE SEQUENCE [LARGE SCALE GENOMIC DNA]</scope>
    <source>
        <strain evidence="7 8">IC154</strain>
    </source>
</reference>
<dbReference type="OrthoDB" id="9811276at2"/>
<keyword evidence="4 5" id="KW-0472">Membrane</keyword>
<dbReference type="GO" id="GO:0009306">
    <property type="term" value="P:protein secretion"/>
    <property type="evidence" value="ECO:0007669"/>
    <property type="project" value="InterPro"/>
</dbReference>
<evidence type="ECO:0000313" key="8">
    <source>
        <dbReference type="Proteomes" id="UP000321367"/>
    </source>
</evidence>
<proteinExistence type="predicted"/>
<keyword evidence="8" id="KW-1185">Reference proteome</keyword>
<dbReference type="GO" id="GO:0005886">
    <property type="term" value="C:plasma membrane"/>
    <property type="evidence" value="ECO:0007669"/>
    <property type="project" value="InterPro"/>
</dbReference>
<evidence type="ECO:0000259" key="6">
    <source>
        <dbReference type="Pfam" id="PF04357"/>
    </source>
</evidence>
<sequence>MKFEVQAQRELENEEKKKKNKNKFLRVVGWIFLSLLILVIAILLFVRSPWGQGIIVDKVVSSIEKTTGTNVDIEKLFITFDGNILLKGLFIEDKQGDTLIYSKYLEADIPLIPIIRGKGISIDFLEWEGVVANIVRNDSVSGFNYQFIVDAYATADTTAAPQDTAAAPMQISLGDLNFSNLNVSFNDDVGGINSKLILDRLEVEMEETDLENMRFHISKAELENTNFKYTQTKPFPPPETEDTAALPFIKVDNIVLKNVFADYSSEPDGLSTVVEIGNFTGDSGEINLDQSIIDIKEVALVNSDILLELTTTVIDSTSTEATTQNTSNDESPNFEWPIWKVNVEAVALENIDFSYFVDGAEVVEGKFDPNAVVLKDLDFKAENILLKEEAAGMHLKKFNFKTASGLALNQFNFDLEITEDILVLESLDFKLNENELHGNLSLNYDSLQQLINSPEKVSIEGEFSEIDIHLKDIFPFQPELKKNEYLVALSEKPISGNLKIDGSLSSLEISSADFNWGANTSLSASGTVQNSLDPENLRFDFPSIKLSSRRSDLQKLIKEEDLGIKIPERISLNGSLKGNPEDISTNAFLRTSEGNIKLNGNFSSLEGLVYNADLEVEDLQLGNLLGNDQLGSLDFNLKTSGSGDNVNQLDATLEATIAKFEFNDYVFENISLQGELEDGKGLITSSYKDKNLNADLKAYVSLDSVAPKVNAELDVIGADLQALGIMEKNVRAAFNLDATFEGNTENFELVSVISDGVFVYDDAPYQLGNMEIDAFVGTDTTAVSIDNNIIILKLRSNASPTDFSSALYDHYESYLVEGTRTDTIQDPVKLELRANINESPLLNEVFFADLTELDTVAIKVDFNEKDRNLSASIELPHINYAGTEIDSLTFRLDTNKDVFVFGLGFQELNAGPLAIKETIIDGSIENQNLYLDFTSFHNDKVMVHVASEISKEGDTFKVHLFPKDLILNYEEWNIPATNEAFFKDKYAEFNDFRLSRNNQLIEISDKIADVEREHVGIQFKNFELATLLNYLNPEDTLATGNLNGNFIIEEPFVNNGLLADLQINEFNVKGVPLGTLNLEAEAEGLQTYDVVMGLQGGAANLDLTGSYTAVGGAAEIDLNLILNELKVEALEGFTDEAITQGDGSISGNMNVSGSLAEPDYEGSFTFNNAAFTVATLDAPFKINNQTLSLNNDGIYFDSFTVNDATGNSFIVDGSVLTESFINPSFDLEFEAQNFQVLNSTAEDNKLYYGTAILDVTASLSGNLNIPVLDLKLNVDPKTNFTYIIPEDELMLQERDGVVIFVNRENPDAILTKNTAEETVNISGYDISALLNISEGAVLSIVLDEETGDKFQVQGEGELNFDVYPNGRTTLTGIYEINDGFYEMSLYGLVKRRFNLVDGSKVTWSGDIFDADLDLRAVYNVETSASSLMAAQTTGADASVQGKFRQELPFFVYLNIDGELLQPKISFNLDMPESEQGAVGGAVYGRIQQLNSQEQELNKQVFSLLVLNRFFPESISDGSGGGGAAGIARDNINDAISDQLNVFAENILGDSGIELDFGVDSFTDYQGSSPTERTQLNVAAQKTLLDDRLVVRVGSDVDIQGSSPVEGEGTPLIGNVSIAYLLTEDGRFRIQFFRRNEFENVIDGQLIVSGIAFIFTKEFNKFQELWDSLLFKGETTTDED</sequence>
<name>A0A5C6ZXJ1_9FLAO</name>
<accession>A0A5C6ZXJ1</accession>
<evidence type="ECO:0000256" key="1">
    <source>
        <dbReference type="ARBA" id="ARBA00004167"/>
    </source>
</evidence>
<protein>
    <submittedName>
        <fullName evidence="7">Translocation/assembly module TamB</fullName>
    </submittedName>
</protein>
<evidence type="ECO:0000256" key="3">
    <source>
        <dbReference type="ARBA" id="ARBA00022989"/>
    </source>
</evidence>
<feature type="transmembrane region" description="Helical" evidence="5">
    <location>
        <begin position="24"/>
        <end position="46"/>
    </location>
</feature>
<evidence type="ECO:0000313" key="7">
    <source>
        <dbReference type="EMBL" id="TXD94062.1"/>
    </source>
</evidence>
<dbReference type="Proteomes" id="UP000321367">
    <property type="component" value="Unassembled WGS sequence"/>
</dbReference>
<evidence type="ECO:0000256" key="5">
    <source>
        <dbReference type="SAM" id="Phobius"/>
    </source>
</evidence>
<dbReference type="PANTHER" id="PTHR36985:SF1">
    <property type="entry name" value="TRANSLOCATION AND ASSEMBLY MODULE SUBUNIT TAMB"/>
    <property type="match status" value="1"/>
</dbReference>
<feature type="domain" description="Translocation and assembly module TamB C-terminal" evidence="6">
    <location>
        <begin position="1199"/>
        <end position="1658"/>
    </location>
</feature>
<dbReference type="EMBL" id="VORY01000006">
    <property type="protein sequence ID" value="TXD94062.1"/>
    <property type="molecule type" value="Genomic_DNA"/>
</dbReference>
<keyword evidence="3 5" id="KW-1133">Transmembrane helix</keyword>
<evidence type="ECO:0000256" key="4">
    <source>
        <dbReference type="ARBA" id="ARBA00023136"/>
    </source>
</evidence>
<comment type="caution">
    <text evidence="7">The sequence shown here is derived from an EMBL/GenBank/DDBJ whole genome shotgun (WGS) entry which is preliminary data.</text>
</comment>
<dbReference type="PANTHER" id="PTHR36985">
    <property type="entry name" value="TRANSLOCATION AND ASSEMBLY MODULE SUBUNIT TAMB"/>
    <property type="match status" value="1"/>
</dbReference>
<dbReference type="Pfam" id="PF04357">
    <property type="entry name" value="TamB"/>
    <property type="match status" value="1"/>
</dbReference>
<organism evidence="7 8">
    <name type="scientific">Gillisia hiemivivida</name>
    <dbReference type="NCBI Taxonomy" id="291190"/>
    <lineage>
        <taxon>Bacteria</taxon>
        <taxon>Pseudomonadati</taxon>
        <taxon>Bacteroidota</taxon>
        <taxon>Flavobacteriia</taxon>
        <taxon>Flavobacteriales</taxon>
        <taxon>Flavobacteriaceae</taxon>
        <taxon>Gillisia</taxon>
    </lineage>
</organism>
<keyword evidence="2 5" id="KW-0812">Transmembrane</keyword>